<feature type="transmembrane region" description="Helical" evidence="2">
    <location>
        <begin position="101"/>
        <end position="119"/>
    </location>
</feature>
<dbReference type="InterPro" id="IPR005240">
    <property type="entry name" value="DUF389"/>
</dbReference>
<keyword evidence="2" id="KW-0812">Transmembrane</keyword>
<protein>
    <submittedName>
        <fullName evidence="3">Hydrophobic domain protein</fullName>
    </submittedName>
</protein>
<evidence type="ECO:0000313" key="4">
    <source>
        <dbReference type="Proteomes" id="UP000005546"/>
    </source>
</evidence>
<evidence type="ECO:0000313" key="3">
    <source>
        <dbReference type="EMBL" id="EGG51104.1"/>
    </source>
</evidence>
<name>F3QXN6_9BACT</name>
<feature type="transmembrane region" description="Helical" evidence="2">
    <location>
        <begin position="170"/>
        <end position="193"/>
    </location>
</feature>
<dbReference type="EMBL" id="AFBR01000087">
    <property type="protein sequence ID" value="EGG51104.1"/>
    <property type="molecule type" value="Genomic_DNA"/>
</dbReference>
<evidence type="ECO:0000256" key="1">
    <source>
        <dbReference type="SAM" id="Coils"/>
    </source>
</evidence>
<dbReference type="GeneID" id="98398206"/>
<evidence type="ECO:0000256" key="2">
    <source>
        <dbReference type="SAM" id="Phobius"/>
    </source>
</evidence>
<gene>
    <name evidence="3" type="ORF">HMPREF9442_02957</name>
</gene>
<dbReference type="NCBIfam" id="TIGR00341">
    <property type="entry name" value="TIGR00341 family protein"/>
    <property type="match status" value="1"/>
</dbReference>
<reference evidence="3 4" key="1">
    <citation type="submission" date="2011-02" db="EMBL/GenBank/DDBJ databases">
        <authorList>
            <person name="Weinstock G."/>
            <person name="Sodergren E."/>
            <person name="Clifton S."/>
            <person name="Fulton L."/>
            <person name="Fulton B."/>
            <person name="Courtney L."/>
            <person name="Fronick C."/>
            <person name="Harrison M."/>
            <person name="Strong C."/>
            <person name="Farmer C."/>
            <person name="Delahaunty K."/>
            <person name="Markovic C."/>
            <person name="Hall O."/>
            <person name="Minx P."/>
            <person name="Tomlinson C."/>
            <person name="Mitreva M."/>
            <person name="Hou S."/>
            <person name="Chen J."/>
            <person name="Wollam A."/>
            <person name="Pepin K.H."/>
            <person name="Johnson M."/>
            <person name="Bhonagiri V."/>
            <person name="Zhang X."/>
            <person name="Suruliraj S."/>
            <person name="Warren W."/>
            <person name="Chinwalla A."/>
            <person name="Mardis E.R."/>
            <person name="Wilson R.K."/>
        </authorList>
    </citation>
    <scope>NUCLEOTIDE SEQUENCE [LARGE SCALE GENOMIC DNA]</scope>
    <source>
        <strain evidence="3 4">YIT 11841</strain>
    </source>
</reference>
<keyword evidence="2" id="KW-0472">Membrane</keyword>
<accession>F3QXN6</accession>
<sequence length="464" mass="51400">MENKTKKERGYLNLFIRRLLSLRNDKAPEEETIASIKASVEFRGANLWILIFAIFVASLGLNTNSAAVIIGAMLISPLMGPIMGMGLGVGINDFELLKRAFRSFATATIFSVLTATFYFAITPIDEAQSELLARTSPTIYDVLIALFGGLAGIVALCSTGQRGGNVIPGVAIATAIMPPLCTTGFGIATGNWIYAAGAFYLYLINSIFISLATFIGVNIFDFKKKVFVDKQREKRVKHIIVTIAVLTMLPSTLLTYMLVRENFFTSKANNFVAQVVTSEQTQVIAKEVDYHTKEIRLVTIGEEIPEKELTRMKSQMENFGLEDAKLSIVQGTKNLSASELKTMLNDPASRQADKNAQLLANEQQRADKLQKELDVYKKTELQAQSISAEMATLFPEAARVSIARTFSYAVSDSLQKDSLTLVSLTLKKKLNTETREKMEEWLKTRLKTPDMKLIVGTKIENNDK</sequence>
<keyword evidence="2" id="KW-1133">Transmembrane helix</keyword>
<proteinExistence type="predicted"/>
<dbReference type="STRING" id="762982.HMPREF9442_02957"/>
<feature type="transmembrane region" description="Helical" evidence="2">
    <location>
        <begin position="45"/>
        <end position="61"/>
    </location>
</feature>
<dbReference type="Proteomes" id="UP000005546">
    <property type="component" value="Unassembled WGS sequence"/>
</dbReference>
<organism evidence="3 4">
    <name type="scientific">Paraprevotella xylaniphila YIT 11841</name>
    <dbReference type="NCBI Taxonomy" id="762982"/>
    <lineage>
        <taxon>Bacteria</taxon>
        <taxon>Pseudomonadati</taxon>
        <taxon>Bacteroidota</taxon>
        <taxon>Bacteroidia</taxon>
        <taxon>Bacteroidales</taxon>
        <taxon>Prevotellaceae</taxon>
        <taxon>Paraprevotella</taxon>
    </lineage>
</organism>
<feature type="coiled-coil region" evidence="1">
    <location>
        <begin position="352"/>
        <end position="379"/>
    </location>
</feature>
<comment type="caution">
    <text evidence="3">The sequence shown here is derived from an EMBL/GenBank/DDBJ whole genome shotgun (WGS) entry which is preliminary data.</text>
</comment>
<feature type="transmembrane region" description="Helical" evidence="2">
    <location>
        <begin position="139"/>
        <end position="158"/>
    </location>
</feature>
<feature type="transmembrane region" description="Helical" evidence="2">
    <location>
        <begin position="199"/>
        <end position="220"/>
    </location>
</feature>
<feature type="transmembrane region" description="Helical" evidence="2">
    <location>
        <begin position="240"/>
        <end position="259"/>
    </location>
</feature>
<dbReference type="PANTHER" id="PTHR20992:SF9">
    <property type="entry name" value="AT15442P-RELATED"/>
    <property type="match status" value="1"/>
</dbReference>
<feature type="transmembrane region" description="Helical" evidence="2">
    <location>
        <begin position="67"/>
        <end position="89"/>
    </location>
</feature>
<keyword evidence="4" id="KW-1185">Reference proteome</keyword>
<keyword evidence="1" id="KW-0175">Coiled coil</keyword>
<dbReference type="Pfam" id="PF04087">
    <property type="entry name" value="DUF389"/>
    <property type="match status" value="1"/>
</dbReference>
<dbReference type="HOGENOM" id="CLU_032897_0_0_10"/>
<dbReference type="OrthoDB" id="9790659at2"/>
<dbReference type="eggNOG" id="COG1808">
    <property type="taxonomic scope" value="Bacteria"/>
</dbReference>
<dbReference type="PANTHER" id="PTHR20992">
    <property type="entry name" value="AT15442P-RELATED"/>
    <property type="match status" value="1"/>
</dbReference>
<dbReference type="AlphaFoldDB" id="F3QXN6"/>
<dbReference type="RefSeq" id="WP_008629400.1">
    <property type="nucleotide sequence ID" value="NZ_GL883883.1"/>
</dbReference>